<organism evidence="1 2">
    <name type="scientific">Platanthera guangdongensis</name>
    <dbReference type="NCBI Taxonomy" id="2320717"/>
    <lineage>
        <taxon>Eukaryota</taxon>
        <taxon>Viridiplantae</taxon>
        <taxon>Streptophyta</taxon>
        <taxon>Embryophyta</taxon>
        <taxon>Tracheophyta</taxon>
        <taxon>Spermatophyta</taxon>
        <taxon>Magnoliopsida</taxon>
        <taxon>Liliopsida</taxon>
        <taxon>Asparagales</taxon>
        <taxon>Orchidaceae</taxon>
        <taxon>Orchidoideae</taxon>
        <taxon>Orchideae</taxon>
        <taxon>Orchidinae</taxon>
        <taxon>Platanthera</taxon>
    </lineage>
</organism>
<dbReference type="Proteomes" id="UP001412067">
    <property type="component" value="Unassembled WGS sequence"/>
</dbReference>
<evidence type="ECO:0000313" key="1">
    <source>
        <dbReference type="EMBL" id="KAK8966554.1"/>
    </source>
</evidence>
<keyword evidence="2" id="KW-1185">Reference proteome</keyword>
<comment type="caution">
    <text evidence="1">The sequence shown here is derived from an EMBL/GenBank/DDBJ whole genome shotgun (WGS) entry which is preliminary data.</text>
</comment>
<proteinExistence type="predicted"/>
<name>A0ABR2MQU0_9ASPA</name>
<protein>
    <submittedName>
        <fullName evidence="1">Transcriptional activator DEMETER</fullName>
    </submittedName>
</protein>
<evidence type="ECO:0000313" key="2">
    <source>
        <dbReference type="Proteomes" id="UP001412067"/>
    </source>
</evidence>
<dbReference type="EMBL" id="JBBWWR010000005">
    <property type="protein sequence ID" value="KAK8966554.1"/>
    <property type="molecule type" value="Genomic_DNA"/>
</dbReference>
<gene>
    <name evidence="1" type="primary">DME</name>
    <name evidence="1" type="ORF">KSP40_PGU001817</name>
</gene>
<accession>A0ABR2MQU0</accession>
<reference evidence="1 2" key="1">
    <citation type="journal article" date="2022" name="Nat. Plants">
        <title>Genomes of leafy and leafless Platanthera orchids illuminate the evolution of mycoheterotrophy.</title>
        <authorList>
            <person name="Li M.H."/>
            <person name="Liu K.W."/>
            <person name="Li Z."/>
            <person name="Lu H.C."/>
            <person name="Ye Q.L."/>
            <person name="Zhang D."/>
            <person name="Wang J.Y."/>
            <person name="Li Y.F."/>
            <person name="Zhong Z.M."/>
            <person name="Liu X."/>
            <person name="Yu X."/>
            <person name="Liu D.K."/>
            <person name="Tu X.D."/>
            <person name="Liu B."/>
            <person name="Hao Y."/>
            <person name="Liao X.Y."/>
            <person name="Jiang Y.T."/>
            <person name="Sun W.H."/>
            <person name="Chen J."/>
            <person name="Chen Y.Q."/>
            <person name="Ai Y."/>
            <person name="Zhai J.W."/>
            <person name="Wu S.S."/>
            <person name="Zhou Z."/>
            <person name="Hsiao Y.Y."/>
            <person name="Wu W.L."/>
            <person name="Chen Y.Y."/>
            <person name="Lin Y.F."/>
            <person name="Hsu J.L."/>
            <person name="Li C.Y."/>
            <person name="Wang Z.W."/>
            <person name="Zhao X."/>
            <person name="Zhong W.Y."/>
            <person name="Ma X.K."/>
            <person name="Ma L."/>
            <person name="Huang J."/>
            <person name="Chen G.Z."/>
            <person name="Huang M.Z."/>
            <person name="Huang L."/>
            <person name="Peng D.H."/>
            <person name="Luo Y.B."/>
            <person name="Zou S.Q."/>
            <person name="Chen S.P."/>
            <person name="Lan S."/>
            <person name="Tsai W.C."/>
            <person name="Van de Peer Y."/>
            <person name="Liu Z.J."/>
        </authorList>
    </citation>
    <scope>NUCLEOTIDE SEQUENCE [LARGE SCALE GENOMIC DNA]</scope>
    <source>
        <strain evidence="1">Lor288</strain>
    </source>
</reference>
<sequence>MASGCSIPAVHTTITSSIKTINYTTIHVAIDLYNSPLAHGHSYPSSGQSNTSSPIGPTTNLLSRLVQRTQSLLQSLNNHNAISSSITSLRKLRPFSNLTIHRNICEHDEDLPLDAAPSTLDPREPDDPSPYLLAIWTPGKNTRHCGHLNW</sequence>